<feature type="transmembrane region" description="Helical" evidence="1">
    <location>
        <begin position="35"/>
        <end position="55"/>
    </location>
</feature>
<reference evidence="2 3" key="1">
    <citation type="submission" date="2018-06" db="EMBL/GenBank/DDBJ databases">
        <title>Freshwater and sediment microbial communities from various areas in North America, analyzing microbe dynamics in response to fracking.</title>
        <authorList>
            <person name="Lamendella R."/>
        </authorList>
    </citation>
    <scope>NUCLEOTIDE SEQUENCE [LARGE SCALE GENOMIC DNA]</scope>
    <source>
        <strain evidence="2 3">97B</strain>
    </source>
</reference>
<sequence>MKEGITLIVEVINNLHDMLIGITSDLGFTLTDKDLHFWIMGIIGISVFFFVYIVSKILSKLKFGITALAFFYTLTFMFVLVFAIEIQQAITNRGQMEFIDAIIGLWGYIVFFLMYIGLAAIILLIKFFYQRLSRNKEKTLESD</sequence>
<keyword evidence="1" id="KW-1133">Transmembrane helix</keyword>
<dbReference type="RefSeq" id="WP_113971081.1">
    <property type="nucleotide sequence ID" value="NZ_QNRJ01000023.1"/>
</dbReference>
<organism evidence="2 3">
    <name type="scientific">Rossellomorea aquimaris</name>
    <dbReference type="NCBI Taxonomy" id="189382"/>
    <lineage>
        <taxon>Bacteria</taxon>
        <taxon>Bacillati</taxon>
        <taxon>Bacillota</taxon>
        <taxon>Bacilli</taxon>
        <taxon>Bacillales</taxon>
        <taxon>Bacillaceae</taxon>
        <taxon>Rossellomorea</taxon>
    </lineage>
</organism>
<keyword evidence="1" id="KW-0472">Membrane</keyword>
<dbReference type="EMBL" id="QNRJ01000023">
    <property type="protein sequence ID" value="RBP00888.1"/>
    <property type="molecule type" value="Genomic_DNA"/>
</dbReference>
<proteinExistence type="predicted"/>
<keyword evidence="1" id="KW-0812">Transmembrane</keyword>
<dbReference type="Proteomes" id="UP000252118">
    <property type="component" value="Unassembled WGS sequence"/>
</dbReference>
<accession>A0A366EEZ2</accession>
<evidence type="ECO:0000313" key="2">
    <source>
        <dbReference type="EMBL" id="RBP00888.1"/>
    </source>
</evidence>
<evidence type="ECO:0000313" key="3">
    <source>
        <dbReference type="Proteomes" id="UP000252118"/>
    </source>
</evidence>
<feature type="transmembrane region" description="Helical" evidence="1">
    <location>
        <begin position="67"/>
        <end position="86"/>
    </location>
</feature>
<feature type="transmembrane region" description="Helical" evidence="1">
    <location>
        <begin position="106"/>
        <end position="129"/>
    </location>
</feature>
<comment type="caution">
    <text evidence="2">The sequence shown here is derived from an EMBL/GenBank/DDBJ whole genome shotgun (WGS) entry which is preliminary data.</text>
</comment>
<protein>
    <submittedName>
        <fullName evidence="2">Uncharacterized protein</fullName>
    </submittedName>
</protein>
<dbReference type="OrthoDB" id="2868470at2"/>
<gene>
    <name evidence="2" type="ORF">DET59_12316</name>
</gene>
<dbReference type="AlphaFoldDB" id="A0A366EEZ2"/>
<evidence type="ECO:0000256" key="1">
    <source>
        <dbReference type="SAM" id="Phobius"/>
    </source>
</evidence>
<name>A0A366EEZ2_9BACI</name>